<dbReference type="PANTHER" id="PTHR32183:SF6">
    <property type="entry name" value="CYSTEINE SULFINATE DESULFINASE_CYSTEINE DESULFURASE AND RELATED ENZYMES"/>
    <property type="match status" value="1"/>
</dbReference>
<dbReference type="Pfam" id="PF05724">
    <property type="entry name" value="TPMT"/>
    <property type="match status" value="1"/>
</dbReference>
<dbReference type="GO" id="GO:0008168">
    <property type="term" value="F:methyltransferase activity"/>
    <property type="evidence" value="ECO:0007669"/>
    <property type="project" value="UniProtKB-KW"/>
</dbReference>
<keyword evidence="3" id="KW-0808">Transferase</keyword>
<comment type="caution">
    <text evidence="5">The sequence shown here is derived from an EMBL/GenBank/DDBJ whole genome shotgun (WGS) entry which is preliminary data.</text>
</comment>
<protein>
    <submittedName>
        <fullName evidence="5">SAM-dependent methyltransferase</fullName>
    </submittedName>
</protein>
<evidence type="ECO:0000313" key="6">
    <source>
        <dbReference type="Proteomes" id="UP000636010"/>
    </source>
</evidence>
<evidence type="ECO:0000256" key="3">
    <source>
        <dbReference type="ARBA" id="ARBA00022679"/>
    </source>
</evidence>
<dbReference type="InterPro" id="IPR008854">
    <property type="entry name" value="TPMT"/>
</dbReference>
<dbReference type="Gene3D" id="3.40.50.150">
    <property type="entry name" value="Vaccinia Virus protein VP39"/>
    <property type="match status" value="1"/>
</dbReference>
<dbReference type="PANTHER" id="PTHR32183">
    <property type="match status" value="1"/>
</dbReference>
<dbReference type="GO" id="GO:0032259">
    <property type="term" value="P:methylation"/>
    <property type="evidence" value="ECO:0007669"/>
    <property type="project" value="UniProtKB-KW"/>
</dbReference>
<evidence type="ECO:0000256" key="4">
    <source>
        <dbReference type="ARBA" id="ARBA00022691"/>
    </source>
</evidence>
<sequence>MELNESYWTDRYLEESTGWDIGYASPPIVHYVDKLVNKELKILIPGCGNAYEAEYLWKAGFKNVYLADISLTPLQKFAQKVPDFPEQHLLHQDFFLLEEQYDLILEQTFFCALHPSLREKYVQQMHQLLSIKGCLVGLLFNDPLNDDHPPFGGNKALYEQLFKKLFSIQKMETCYNSIAPRQGRELFIKLQPIKN</sequence>
<keyword evidence="4" id="KW-0949">S-adenosyl-L-methionine</keyword>
<dbReference type="PROSITE" id="PS51585">
    <property type="entry name" value="SAM_MT_TPMT"/>
    <property type="match status" value="1"/>
</dbReference>
<accession>A0ABQ1L7F8</accession>
<keyword evidence="1" id="KW-0597">Phosphoprotein</keyword>
<evidence type="ECO:0000256" key="1">
    <source>
        <dbReference type="ARBA" id="ARBA00022553"/>
    </source>
</evidence>
<evidence type="ECO:0000313" key="5">
    <source>
        <dbReference type="EMBL" id="GGC19079.1"/>
    </source>
</evidence>
<proteinExistence type="predicted"/>
<dbReference type="InterPro" id="IPR029063">
    <property type="entry name" value="SAM-dependent_MTases_sf"/>
</dbReference>
<gene>
    <name evidence="5" type="primary">tpm</name>
    <name evidence="5" type="ORF">GCM10011506_00090</name>
</gene>
<reference evidence="6" key="1">
    <citation type="journal article" date="2019" name="Int. J. Syst. Evol. Microbiol.">
        <title>The Global Catalogue of Microorganisms (GCM) 10K type strain sequencing project: providing services to taxonomists for standard genome sequencing and annotation.</title>
        <authorList>
            <consortium name="The Broad Institute Genomics Platform"/>
            <consortium name="The Broad Institute Genome Sequencing Center for Infectious Disease"/>
            <person name="Wu L."/>
            <person name="Ma J."/>
        </authorList>
    </citation>
    <scope>NUCLEOTIDE SEQUENCE [LARGE SCALE GENOMIC DNA]</scope>
    <source>
        <strain evidence="6">CGMCC 1.10832</strain>
    </source>
</reference>
<keyword evidence="6" id="KW-1185">Reference proteome</keyword>
<keyword evidence="2 5" id="KW-0489">Methyltransferase</keyword>
<organism evidence="5 6">
    <name type="scientific">Marivirga lumbricoides</name>
    <dbReference type="NCBI Taxonomy" id="1046115"/>
    <lineage>
        <taxon>Bacteria</taxon>
        <taxon>Pseudomonadati</taxon>
        <taxon>Bacteroidota</taxon>
        <taxon>Cytophagia</taxon>
        <taxon>Cytophagales</taxon>
        <taxon>Marivirgaceae</taxon>
        <taxon>Marivirga</taxon>
    </lineage>
</organism>
<dbReference type="Proteomes" id="UP000636010">
    <property type="component" value="Unassembled WGS sequence"/>
</dbReference>
<dbReference type="SUPFAM" id="SSF53335">
    <property type="entry name" value="S-adenosyl-L-methionine-dependent methyltransferases"/>
    <property type="match status" value="1"/>
</dbReference>
<name>A0ABQ1L7F8_9BACT</name>
<evidence type="ECO:0000256" key="2">
    <source>
        <dbReference type="ARBA" id="ARBA00022603"/>
    </source>
</evidence>
<dbReference type="EMBL" id="BMEC01000001">
    <property type="protein sequence ID" value="GGC19079.1"/>
    <property type="molecule type" value="Genomic_DNA"/>
</dbReference>
<dbReference type="CDD" id="cd02440">
    <property type="entry name" value="AdoMet_MTases"/>
    <property type="match status" value="1"/>
</dbReference>
<dbReference type="RefSeq" id="WP_188459735.1">
    <property type="nucleotide sequence ID" value="NZ_BAABHU010000001.1"/>
</dbReference>